<evidence type="ECO:0000256" key="3">
    <source>
        <dbReference type="ARBA" id="ARBA00004637"/>
    </source>
</evidence>
<gene>
    <name evidence="14" type="ORF">RN001_012202</name>
</gene>
<protein>
    <recommendedName>
        <fullName evidence="5">NADH dehydrogenase [ubiquinone] 1 beta subcomplex subunit 7</fullName>
    </recommendedName>
</protein>
<keyword evidence="8" id="KW-0999">Mitochondrion inner membrane</keyword>
<evidence type="ECO:0000256" key="13">
    <source>
        <dbReference type="SAM" id="MobiDB-lite"/>
    </source>
</evidence>
<dbReference type="PANTHER" id="PTHR20900">
    <property type="entry name" value="NADH:UBIQUINONE OXIDOREDUCTASE B18-LIKE SUBUNIT"/>
    <property type="match status" value="1"/>
</dbReference>
<evidence type="ECO:0000256" key="10">
    <source>
        <dbReference type="ARBA" id="ARBA00023128"/>
    </source>
</evidence>
<evidence type="ECO:0000313" key="14">
    <source>
        <dbReference type="EMBL" id="KAK4875780.1"/>
    </source>
</evidence>
<keyword evidence="10" id="KW-0496">Mitochondrion</keyword>
<accession>A0AAN7Q1E1</accession>
<dbReference type="AlphaFoldDB" id="A0AAN7Q1E1"/>
<comment type="caution">
    <text evidence="14">The sequence shown here is derived from an EMBL/GenBank/DDBJ whole genome shotgun (WGS) entry which is preliminary data.</text>
</comment>
<dbReference type="Proteomes" id="UP001353858">
    <property type="component" value="Unassembled WGS sequence"/>
</dbReference>
<comment type="subcellular location">
    <subcellularLocation>
        <location evidence="3">Mitochondrion inner membrane</location>
        <topology evidence="3">Peripheral membrane protein</topology>
    </subcellularLocation>
    <subcellularLocation>
        <location evidence="2">Mitochondrion intermembrane space</location>
    </subcellularLocation>
</comment>
<evidence type="ECO:0000313" key="15">
    <source>
        <dbReference type="Proteomes" id="UP001353858"/>
    </source>
</evidence>
<comment type="similarity">
    <text evidence="4">Belongs to the complex I NDUFB7 subunit family.</text>
</comment>
<dbReference type="EMBL" id="JARPUR010000005">
    <property type="protein sequence ID" value="KAK4875780.1"/>
    <property type="molecule type" value="Genomic_DNA"/>
</dbReference>
<dbReference type="GO" id="GO:0005758">
    <property type="term" value="C:mitochondrial intermembrane space"/>
    <property type="evidence" value="ECO:0007669"/>
    <property type="project" value="UniProtKB-SubCell"/>
</dbReference>
<evidence type="ECO:0000256" key="9">
    <source>
        <dbReference type="ARBA" id="ARBA00022982"/>
    </source>
</evidence>
<evidence type="ECO:0000256" key="12">
    <source>
        <dbReference type="ARBA" id="ARBA00023157"/>
    </source>
</evidence>
<reference evidence="15" key="1">
    <citation type="submission" date="2023-01" db="EMBL/GenBank/DDBJ databases">
        <title>Key to firefly adult light organ development and bioluminescence: homeobox transcription factors regulate luciferase expression and transportation to peroxisome.</title>
        <authorList>
            <person name="Fu X."/>
        </authorList>
    </citation>
    <scope>NUCLEOTIDE SEQUENCE [LARGE SCALE GENOMIC DNA]</scope>
</reference>
<dbReference type="GO" id="GO:0005743">
    <property type="term" value="C:mitochondrial inner membrane"/>
    <property type="evidence" value="ECO:0007669"/>
    <property type="project" value="UniProtKB-SubCell"/>
</dbReference>
<evidence type="ECO:0000256" key="6">
    <source>
        <dbReference type="ARBA" id="ARBA00022448"/>
    </source>
</evidence>
<evidence type="ECO:0000256" key="5">
    <source>
        <dbReference type="ARBA" id="ARBA00018677"/>
    </source>
</evidence>
<dbReference type="InterPro" id="IPR008698">
    <property type="entry name" value="NDUB7"/>
</dbReference>
<feature type="region of interest" description="Disordered" evidence="13">
    <location>
        <begin position="1"/>
        <end position="33"/>
    </location>
</feature>
<proteinExistence type="inferred from homology"/>
<evidence type="ECO:0000256" key="1">
    <source>
        <dbReference type="ARBA" id="ARBA00003195"/>
    </source>
</evidence>
<keyword evidence="12" id="KW-1015">Disulfide bond</keyword>
<keyword evidence="9" id="KW-0249">Electron transport</keyword>
<evidence type="ECO:0000256" key="7">
    <source>
        <dbReference type="ARBA" id="ARBA00022660"/>
    </source>
</evidence>
<dbReference type="PANTHER" id="PTHR20900:SF0">
    <property type="entry name" value="NADH DEHYDROGENASE [UBIQUINONE] 1 BETA SUBCOMPLEX SUBUNIT 7"/>
    <property type="match status" value="1"/>
</dbReference>
<name>A0AAN7Q1E1_9COLE</name>
<keyword evidence="11" id="KW-0472">Membrane</keyword>
<evidence type="ECO:0000256" key="8">
    <source>
        <dbReference type="ARBA" id="ARBA00022792"/>
    </source>
</evidence>
<evidence type="ECO:0000256" key="2">
    <source>
        <dbReference type="ARBA" id="ARBA00004569"/>
    </source>
</evidence>
<feature type="compositionally biased region" description="Polar residues" evidence="13">
    <location>
        <begin position="1"/>
        <end position="13"/>
    </location>
</feature>
<sequence length="127" mass="15047">MGNSMGNVPNNGLNRFLDPEVTPGPNEKPTFDPCYGFRGTRKERKMIASEAQMRSAKIPLKERDYCAHLLISYRACRKDVWPFVLNCEHEKHAYLNCQYEDFVLRMKEYERERRLRVRSVQEKSKCK</sequence>
<keyword evidence="15" id="KW-1185">Reference proteome</keyword>
<evidence type="ECO:0000256" key="4">
    <source>
        <dbReference type="ARBA" id="ARBA00008006"/>
    </source>
</evidence>
<evidence type="ECO:0000256" key="11">
    <source>
        <dbReference type="ARBA" id="ARBA00023136"/>
    </source>
</evidence>
<organism evidence="14 15">
    <name type="scientific">Aquatica leii</name>
    <dbReference type="NCBI Taxonomy" id="1421715"/>
    <lineage>
        <taxon>Eukaryota</taxon>
        <taxon>Metazoa</taxon>
        <taxon>Ecdysozoa</taxon>
        <taxon>Arthropoda</taxon>
        <taxon>Hexapoda</taxon>
        <taxon>Insecta</taxon>
        <taxon>Pterygota</taxon>
        <taxon>Neoptera</taxon>
        <taxon>Endopterygota</taxon>
        <taxon>Coleoptera</taxon>
        <taxon>Polyphaga</taxon>
        <taxon>Elateriformia</taxon>
        <taxon>Elateroidea</taxon>
        <taxon>Lampyridae</taxon>
        <taxon>Luciolinae</taxon>
        <taxon>Aquatica</taxon>
    </lineage>
</organism>
<dbReference type="Pfam" id="PF05676">
    <property type="entry name" value="NDUF_B7"/>
    <property type="match status" value="1"/>
</dbReference>
<comment type="function">
    <text evidence="1">Accessory subunit of the mitochondrial membrane respiratory chain NADH dehydrogenase (Complex I), that is believed not to be involved in catalysis. Complex I functions in the transfer of electrons from NADH to the respiratory chain. The immediate electron acceptor for the enzyme is believed to be ubiquinone.</text>
</comment>
<keyword evidence="7" id="KW-0679">Respiratory chain</keyword>
<keyword evidence="6" id="KW-0813">Transport</keyword>